<evidence type="ECO:0000313" key="4">
    <source>
        <dbReference type="EMBL" id="ABZ87468.1"/>
    </source>
</evidence>
<dbReference type="KEGG" id="fph:Fphi_1243"/>
<proteinExistence type="inferred from homology"/>
<reference evidence="4" key="1">
    <citation type="submission" date="2009-01" db="EMBL/GenBank/DDBJ databases">
        <title>Complete sequence of chromosome of Francisella philomiragia subsp. philomiragia ATCC 25017.</title>
        <authorList>
            <consortium name="US DOE Joint Genome Institute"/>
            <person name="Copeland A."/>
            <person name="Lucas S."/>
            <person name="Lapidus A."/>
            <person name="Barry K."/>
            <person name="Detter J.C."/>
            <person name="Glavina del Rio T."/>
            <person name="Hammon N."/>
            <person name="Israni S."/>
            <person name="Dalin E."/>
            <person name="Tice H."/>
            <person name="Pitluck S."/>
            <person name="Chain P."/>
            <person name="Malfatti S."/>
            <person name="Shin M."/>
            <person name="Vergez L."/>
            <person name="Schmutz J."/>
            <person name="Larimer F."/>
            <person name="Land M."/>
            <person name="Hauser L."/>
            <person name="Richardson P."/>
        </authorList>
    </citation>
    <scope>NUCLEOTIDE SEQUENCE</scope>
    <source>
        <strain evidence="4">ATCC 25017</strain>
    </source>
</reference>
<feature type="transmembrane region" description="Helical" evidence="2">
    <location>
        <begin position="42"/>
        <end position="63"/>
    </location>
</feature>
<dbReference type="PANTHER" id="PTHR43318:SF1">
    <property type="entry name" value="POLYSACCHARIDE BIOSYNTHESIS PROTEIN EPSC-RELATED"/>
    <property type="match status" value="1"/>
</dbReference>
<dbReference type="Gene3D" id="3.40.50.720">
    <property type="entry name" value="NAD(P)-binding Rossmann-like Domain"/>
    <property type="match status" value="2"/>
</dbReference>
<dbReference type="SUPFAM" id="SSF51735">
    <property type="entry name" value="NAD(P)-binding Rossmann-fold domains"/>
    <property type="match status" value="1"/>
</dbReference>
<dbReference type="InterPro" id="IPR051203">
    <property type="entry name" value="Polysaccharide_Synthase-Rel"/>
</dbReference>
<dbReference type="Pfam" id="PF13727">
    <property type="entry name" value="CoA_binding_3"/>
    <property type="match status" value="1"/>
</dbReference>
<keyword evidence="2" id="KW-0812">Transmembrane</keyword>
<dbReference type="PANTHER" id="PTHR43318">
    <property type="entry name" value="UDP-N-ACETYLGLUCOSAMINE 4,6-DEHYDRATASE"/>
    <property type="match status" value="1"/>
</dbReference>
<evidence type="ECO:0000256" key="1">
    <source>
        <dbReference type="ARBA" id="ARBA00007430"/>
    </source>
</evidence>
<dbReference type="AlphaFoldDB" id="B0TXL0"/>
<dbReference type="Pfam" id="PF02719">
    <property type="entry name" value="Polysacc_synt_2"/>
    <property type="match status" value="1"/>
</dbReference>
<keyword evidence="2" id="KW-0472">Membrane</keyword>
<dbReference type="InterPro" id="IPR003869">
    <property type="entry name" value="Polysac_CapD-like"/>
</dbReference>
<dbReference type="InterPro" id="IPR036291">
    <property type="entry name" value="NAD(P)-bd_dom_sf"/>
</dbReference>
<comment type="similarity">
    <text evidence="1">Belongs to the polysaccharide synthase family.</text>
</comment>
<accession>B0TXL0</accession>
<sequence>MYCFCFMRYFYDKRVLNFAVIIVLTVLTVNWTSYIFKQDVNTYLLLTLIFLRCLTSFLLLRDYMASWRKSTQKTFLRKVFINVPVFFIVAFAFYGQVRFALIFSEFLSYVFLINLSVYFYWYLTNRSQIEKTKTAVIYGAGAAGTKIAQELSATGYRIKFFVDDDKALQKRSIDGKRVLSSSKLRKELRSSRFDLLVVALPKSANNIVKKIYKKLESNFNQIRIMPPLEDVLQDESFMSQLKPVSVYDLLSRDSKSLDQKSISKFIKDKVVLVTGAGGSIGSEIVRQCIKYEAKQIVLLDHSEFNLYKITEECHGYNIKSILCSVCDRESFAKVFSKYSPNIVFHAAAYKHVPLVEENISRAIRNNILGTKNAIDLAIDSCVGSFILISTDKAVRPTNVMGATKRVCELYLQNVDPKNTKLAAVRFGNVLGSSGSVIPKFEEQIRNGGPVTVTHPEITRYFMLIPEACELVLQAGAIAKNSEVFVLDMGQPVKILDLAKQFIKLSGRDDINIEIIGLRPGEKLYEELLIDENDISTEYKDIFIGKRTFYDFEELENNLQELFVLQPDKQLELLKKIVPEFDHKLNG</sequence>
<dbReference type="EMBL" id="CP000937">
    <property type="protein sequence ID" value="ABZ87468.1"/>
    <property type="molecule type" value="Genomic_DNA"/>
</dbReference>
<dbReference type="eggNOG" id="COG1086">
    <property type="taxonomic scope" value="Bacteria"/>
</dbReference>
<evidence type="ECO:0000259" key="3">
    <source>
        <dbReference type="Pfam" id="PF02719"/>
    </source>
</evidence>
<name>B0TXL0_FRAP2</name>
<dbReference type="CDD" id="cd05237">
    <property type="entry name" value="UDP_invert_4-6DH_SDR_e"/>
    <property type="match status" value="1"/>
</dbReference>
<protein>
    <submittedName>
        <fullName evidence="4">dTDP-glucose 4,6-dehydratase</fullName>
    </submittedName>
</protein>
<evidence type="ECO:0000256" key="2">
    <source>
        <dbReference type="SAM" id="Phobius"/>
    </source>
</evidence>
<dbReference type="InterPro" id="IPR029063">
    <property type="entry name" value="SAM-dependent_MTases_sf"/>
</dbReference>
<feature type="domain" description="Polysaccharide biosynthesis protein CapD-like" evidence="3">
    <location>
        <begin position="271"/>
        <end position="544"/>
    </location>
</feature>
<keyword evidence="2" id="KW-1133">Transmembrane helix</keyword>
<dbReference type="HOGENOM" id="CLU_013560_5_2_6"/>
<feature type="transmembrane region" description="Helical" evidence="2">
    <location>
        <begin position="75"/>
        <end position="94"/>
    </location>
</feature>
<feature type="transmembrane region" description="Helical" evidence="2">
    <location>
        <begin position="106"/>
        <end position="123"/>
    </location>
</feature>
<dbReference type="SUPFAM" id="SSF53335">
    <property type="entry name" value="S-adenosyl-L-methionine-dependent methyltransferases"/>
    <property type="match status" value="1"/>
</dbReference>
<organism evidence="4">
    <name type="scientific">Francisella philomiragia subsp. philomiragia (strain ATCC 25017 / CCUG 19701 / FSC 153 / O#319-036)</name>
    <dbReference type="NCBI Taxonomy" id="484022"/>
    <lineage>
        <taxon>Bacteria</taxon>
        <taxon>Pseudomonadati</taxon>
        <taxon>Pseudomonadota</taxon>
        <taxon>Gammaproteobacteria</taxon>
        <taxon>Thiotrichales</taxon>
        <taxon>Francisellaceae</taxon>
        <taxon>Francisella</taxon>
    </lineage>
</organism>
<feature type="transmembrane region" description="Helical" evidence="2">
    <location>
        <begin position="15"/>
        <end position="36"/>
    </location>
</feature>
<gene>
    <name evidence="4" type="ordered locus">Fphi_1243</name>
</gene>